<evidence type="ECO:0000313" key="2">
    <source>
        <dbReference type="Proteomes" id="UP000607653"/>
    </source>
</evidence>
<reference evidence="1 2" key="1">
    <citation type="journal article" date="2020" name="Mol. Biol. Evol.">
        <title>Distinct Expression and Methylation Patterns for Genes with Different Fates following a Single Whole-Genome Duplication in Flowering Plants.</title>
        <authorList>
            <person name="Shi T."/>
            <person name="Rahmani R.S."/>
            <person name="Gugger P.F."/>
            <person name="Wang M."/>
            <person name="Li H."/>
            <person name="Zhang Y."/>
            <person name="Li Z."/>
            <person name="Wang Q."/>
            <person name="Van de Peer Y."/>
            <person name="Marchal K."/>
            <person name="Chen J."/>
        </authorList>
    </citation>
    <scope>NUCLEOTIDE SEQUENCE [LARGE SCALE GENOMIC DNA]</scope>
    <source>
        <tissue evidence="1">Leaf</tissue>
    </source>
</reference>
<gene>
    <name evidence="1" type="ORF">HUJ06_020176</name>
</gene>
<protein>
    <submittedName>
        <fullName evidence="1">Uncharacterized protein</fullName>
    </submittedName>
</protein>
<proteinExistence type="predicted"/>
<comment type="caution">
    <text evidence="1">The sequence shown here is derived from an EMBL/GenBank/DDBJ whole genome shotgun (WGS) entry which is preliminary data.</text>
</comment>
<evidence type="ECO:0000313" key="1">
    <source>
        <dbReference type="EMBL" id="DAD18713.1"/>
    </source>
</evidence>
<organism evidence="1 2">
    <name type="scientific">Nelumbo nucifera</name>
    <name type="common">Sacred lotus</name>
    <dbReference type="NCBI Taxonomy" id="4432"/>
    <lineage>
        <taxon>Eukaryota</taxon>
        <taxon>Viridiplantae</taxon>
        <taxon>Streptophyta</taxon>
        <taxon>Embryophyta</taxon>
        <taxon>Tracheophyta</taxon>
        <taxon>Spermatophyta</taxon>
        <taxon>Magnoliopsida</taxon>
        <taxon>Proteales</taxon>
        <taxon>Nelumbonaceae</taxon>
        <taxon>Nelumbo</taxon>
    </lineage>
</organism>
<dbReference type="EMBL" id="DUZY01000001">
    <property type="protein sequence ID" value="DAD18713.1"/>
    <property type="molecule type" value="Genomic_DNA"/>
</dbReference>
<keyword evidence="2" id="KW-1185">Reference proteome</keyword>
<name>A0A822XGA1_NELNU</name>
<sequence>MELGISEEGEAQVKATTTGLRLCELRRAVVSEMVDGAIFVEEIQRWLRNPGGGNVIGGVRRLPGRRFCFFLDSEEEAMKLV</sequence>
<dbReference type="Proteomes" id="UP000607653">
    <property type="component" value="Unassembled WGS sequence"/>
</dbReference>
<dbReference type="AlphaFoldDB" id="A0A822XGA1"/>
<accession>A0A822XGA1</accession>